<dbReference type="OrthoDB" id="9807155at2"/>
<dbReference type="RefSeq" id="WP_128997230.1">
    <property type="nucleotide sequence ID" value="NZ_PDKN01000012.1"/>
</dbReference>
<keyword evidence="2" id="KW-0378">Hydrolase</keyword>
<dbReference type="SMART" id="SM00487">
    <property type="entry name" value="DEXDc"/>
    <property type="match status" value="1"/>
</dbReference>
<feature type="compositionally biased region" description="Basic residues" evidence="5">
    <location>
        <begin position="499"/>
        <end position="510"/>
    </location>
</feature>
<dbReference type="SUPFAM" id="SSF52540">
    <property type="entry name" value="P-loop containing nucleoside triphosphate hydrolases"/>
    <property type="match status" value="1"/>
</dbReference>
<dbReference type="GO" id="GO:0016787">
    <property type="term" value="F:hydrolase activity"/>
    <property type="evidence" value="ECO:0007669"/>
    <property type="project" value="UniProtKB-KW"/>
</dbReference>
<keyword evidence="3 8" id="KW-0347">Helicase</keyword>
<evidence type="ECO:0000256" key="3">
    <source>
        <dbReference type="ARBA" id="ARBA00022806"/>
    </source>
</evidence>
<dbReference type="PANTHER" id="PTHR12131:SF1">
    <property type="entry name" value="ATP-DEPENDENT RNA HELICASE SUPV3L1, MITOCHONDRIAL-RELATED"/>
    <property type="match status" value="1"/>
</dbReference>
<dbReference type="AlphaFoldDB" id="A0A4Q0XQI3"/>
<dbReference type="Gene3D" id="1.20.272.40">
    <property type="match status" value="1"/>
</dbReference>
<sequence>MKTSWQDQLHNLLNCDLKTLYPLARSLKRKLYFYVGPTNSGKTYSAMSELKSADCGIYLAPLRLLALEGYESLKEANIPVSLVTGEEQHFDEEAAHVCSTIEMIDFNMDVDVAIIDEVQMLDDIDRGWAWVNAIIGTPANKVIMTGSVNALDAVKKIAEYLGEELEIVRFKRKNPLEVLDKPINLRDLQPGTALIAFSRKNVLMYKERLQKYHKVSVIYGNLSPEVRRDEARRFRDKETDILIATDAIAMGLNLPIKTILFTTCEKFDGVQRRLISPSEIIQISGRAGRYGHHEKGHIGALNKKTLAQVQKLFETPVSTIKPPFKVKASAEQIEAIASHLQTTSLSKVLKFFKRNMSFSGPFVAANIASMIEASSIVDTKFNLKLQDKYMLSQAPMTTKSTIIKQAYEAYIAAVLKSRVVRYKPSITVPKVAKTQKDLLLVEDEVKKISLYLWLSYKLPNLFPDENKARMTRDALNTFIENSLKSNVKLASENREFQSKKRFPKRNSKARGNREKSRGNRKFNS</sequence>
<dbReference type="SMART" id="SM00490">
    <property type="entry name" value="HELICc"/>
    <property type="match status" value="1"/>
</dbReference>
<evidence type="ECO:0000256" key="2">
    <source>
        <dbReference type="ARBA" id="ARBA00022801"/>
    </source>
</evidence>
<dbReference type="InterPro" id="IPR014001">
    <property type="entry name" value="Helicase_ATP-bd"/>
</dbReference>
<dbReference type="Proteomes" id="UP000290657">
    <property type="component" value="Unassembled WGS sequence"/>
</dbReference>
<evidence type="ECO:0000256" key="5">
    <source>
        <dbReference type="SAM" id="MobiDB-lite"/>
    </source>
</evidence>
<dbReference type="InterPro" id="IPR022192">
    <property type="entry name" value="SUV3_C"/>
</dbReference>
<dbReference type="InterPro" id="IPR001650">
    <property type="entry name" value="Helicase_C-like"/>
</dbReference>
<reference evidence="8 9" key="1">
    <citation type="submission" date="2017-10" db="EMBL/GenBank/DDBJ databases">
        <title>Genomics of the genus Arcobacter.</title>
        <authorList>
            <person name="Perez-Cataluna A."/>
            <person name="Figueras M.J."/>
        </authorList>
    </citation>
    <scope>NUCLEOTIDE SEQUENCE [LARGE SCALE GENOMIC DNA]</scope>
    <source>
        <strain evidence="8 9">CECT 8987</strain>
    </source>
</reference>
<proteinExistence type="predicted"/>
<dbReference type="PROSITE" id="PS51192">
    <property type="entry name" value="HELICASE_ATP_BIND_1"/>
    <property type="match status" value="1"/>
</dbReference>
<dbReference type="Gene3D" id="3.40.50.300">
    <property type="entry name" value="P-loop containing nucleotide triphosphate hydrolases"/>
    <property type="match status" value="2"/>
</dbReference>
<evidence type="ECO:0000313" key="9">
    <source>
        <dbReference type="Proteomes" id="UP000290657"/>
    </source>
</evidence>
<dbReference type="Pfam" id="PF12513">
    <property type="entry name" value="SUV3_C"/>
    <property type="match status" value="1"/>
</dbReference>
<name>A0A4Q0XQI3_9BACT</name>
<dbReference type="PANTHER" id="PTHR12131">
    <property type="entry name" value="ATP-DEPENDENT RNA AND DNA HELICASE"/>
    <property type="match status" value="1"/>
</dbReference>
<dbReference type="GO" id="GO:0005524">
    <property type="term" value="F:ATP binding"/>
    <property type="evidence" value="ECO:0007669"/>
    <property type="project" value="UniProtKB-KW"/>
</dbReference>
<comment type="caution">
    <text evidence="8">The sequence shown here is derived from an EMBL/GenBank/DDBJ whole genome shotgun (WGS) entry which is preliminary data.</text>
</comment>
<dbReference type="InterPro" id="IPR027417">
    <property type="entry name" value="P-loop_NTPase"/>
</dbReference>
<dbReference type="EMBL" id="PDKN01000012">
    <property type="protein sequence ID" value="RXJ53803.1"/>
    <property type="molecule type" value="Genomic_DNA"/>
</dbReference>
<dbReference type="InterPro" id="IPR055206">
    <property type="entry name" value="DEXQc_SUV3"/>
</dbReference>
<organism evidence="8 9">
    <name type="scientific">Candidatus Marinarcus aquaticus</name>
    <dbReference type="NCBI Taxonomy" id="2044504"/>
    <lineage>
        <taxon>Bacteria</taxon>
        <taxon>Pseudomonadati</taxon>
        <taxon>Campylobacterota</taxon>
        <taxon>Epsilonproteobacteria</taxon>
        <taxon>Campylobacterales</taxon>
        <taxon>Arcobacteraceae</taxon>
        <taxon>Candidatus Marinarcus</taxon>
    </lineage>
</organism>
<evidence type="ECO:0000256" key="4">
    <source>
        <dbReference type="ARBA" id="ARBA00022840"/>
    </source>
</evidence>
<evidence type="ECO:0000259" key="6">
    <source>
        <dbReference type="PROSITE" id="PS51192"/>
    </source>
</evidence>
<protein>
    <submittedName>
        <fullName evidence="8">RNA helicase</fullName>
    </submittedName>
</protein>
<feature type="domain" description="Helicase C-terminal" evidence="7">
    <location>
        <begin position="177"/>
        <end position="328"/>
    </location>
</feature>
<gene>
    <name evidence="8" type="ORF">CRV04_12685</name>
</gene>
<dbReference type="Pfam" id="PF22527">
    <property type="entry name" value="DEXQc_Suv3"/>
    <property type="match status" value="1"/>
</dbReference>
<accession>A0A4Q0XQI3</accession>
<keyword evidence="1" id="KW-0547">Nucleotide-binding</keyword>
<evidence type="ECO:0000259" key="7">
    <source>
        <dbReference type="PROSITE" id="PS51194"/>
    </source>
</evidence>
<dbReference type="GO" id="GO:0004386">
    <property type="term" value="F:helicase activity"/>
    <property type="evidence" value="ECO:0007669"/>
    <property type="project" value="UniProtKB-KW"/>
</dbReference>
<dbReference type="PROSITE" id="PS51194">
    <property type="entry name" value="HELICASE_CTER"/>
    <property type="match status" value="1"/>
</dbReference>
<evidence type="ECO:0000256" key="1">
    <source>
        <dbReference type="ARBA" id="ARBA00022741"/>
    </source>
</evidence>
<keyword evidence="9" id="KW-1185">Reference proteome</keyword>
<keyword evidence="4" id="KW-0067">ATP-binding</keyword>
<feature type="region of interest" description="Disordered" evidence="5">
    <location>
        <begin position="494"/>
        <end position="524"/>
    </location>
</feature>
<evidence type="ECO:0000313" key="8">
    <source>
        <dbReference type="EMBL" id="RXJ53803.1"/>
    </source>
</evidence>
<feature type="domain" description="Helicase ATP-binding" evidence="6">
    <location>
        <begin position="23"/>
        <end position="156"/>
    </location>
</feature>
<dbReference type="Pfam" id="PF00271">
    <property type="entry name" value="Helicase_C"/>
    <property type="match status" value="1"/>
</dbReference>
<dbReference type="InterPro" id="IPR050699">
    <property type="entry name" value="RNA-DNA_Helicase"/>
</dbReference>
<dbReference type="Gene3D" id="1.20.58.1080">
    <property type="match status" value="1"/>
</dbReference>